<protein>
    <submittedName>
        <fullName evidence="2">Deaminase</fullName>
    </submittedName>
</protein>
<organism evidence="2 3">
    <name type="scientific">Agrococcus baldri</name>
    <dbReference type="NCBI Taxonomy" id="153730"/>
    <lineage>
        <taxon>Bacteria</taxon>
        <taxon>Bacillati</taxon>
        <taxon>Actinomycetota</taxon>
        <taxon>Actinomycetes</taxon>
        <taxon>Micrococcales</taxon>
        <taxon>Microbacteriaceae</taxon>
        <taxon>Agrococcus</taxon>
    </lineage>
</organism>
<comment type="caution">
    <text evidence="2">The sequence shown here is derived from an EMBL/GenBank/DDBJ whole genome shotgun (WGS) entry which is preliminary data.</text>
</comment>
<reference evidence="2 3" key="1">
    <citation type="submission" date="2019-07" db="EMBL/GenBank/DDBJ databases">
        <title>Whole genome shotgun sequence of Agrococcus baldri NBRC 103055.</title>
        <authorList>
            <person name="Hosoyama A."/>
            <person name="Uohara A."/>
            <person name="Ohji S."/>
            <person name="Ichikawa N."/>
        </authorList>
    </citation>
    <scope>NUCLEOTIDE SEQUENCE [LARGE SCALE GENOMIC DNA]</scope>
    <source>
        <strain evidence="2 3">NBRC 103055</strain>
    </source>
</reference>
<dbReference type="EMBL" id="BJUU01000002">
    <property type="protein sequence ID" value="GEK78992.1"/>
    <property type="molecule type" value="Genomic_DNA"/>
</dbReference>
<proteinExistence type="predicted"/>
<dbReference type="Proteomes" id="UP000321749">
    <property type="component" value="Unassembled WGS sequence"/>
</dbReference>
<dbReference type="PANTHER" id="PTHR38011:SF2">
    <property type="entry name" value="BIFUNCTIONAL DEAMINASE-REDUCTASE DOMAIN PROTEIN"/>
    <property type="match status" value="1"/>
</dbReference>
<dbReference type="Pfam" id="PF01872">
    <property type="entry name" value="RibD_C"/>
    <property type="match status" value="1"/>
</dbReference>
<evidence type="ECO:0000313" key="3">
    <source>
        <dbReference type="Proteomes" id="UP000321749"/>
    </source>
</evidence>
<accession>A0AA87UW03</accession>
<dbReference type="GO" id="GO:0008703">
    <property type="term" value="F:5-amino-6-(5-phosphoribosylamino)uracil reductase activity"/>
    <property type="evidence" value="ECO:0007669"/>
    <property type="project" value="InterPro"/>
</dbReference>
<dbReference type="PANTHER" id="PTHR38011">
    <property type="entry name" value="DIHYDROFOLATE REDUCTASE FAMILY PROTEIN (AFU_ORTHOLOGUE AFUA_8G06820)"/>
    <property type="match status" value="1"/>
</dbReference>
<sequence>MAEIIATESVSLDGVMQAPGGADEDTRGGFEHGGWAAPFASDDQMQIMGEGMARSGGMLFGRRTYDQLVGFWLSNPEPNPFSAHLSATPKWVASRSSAPAVHPNTTLLTGEAVETVAQLRESAEGAISILGSGELVRALHASGLIDRFVLLVHPVTLGSGTRLFGDGDRQDLSLERVDTTSTGVVIAQYSRGRA</sequence>
<name>A0AA87UW03_9MICO</name>
<dbReference type="InterPro" id="IPR024072">
    <property type="entry name" value="DHFR-like_dom_sf"/>
</dbReference>
<dbReference type="Gene3D" id="3.40.430.10">
    <property type="entry name" value="Dihydrofolate Reductase, subunit A"/>
    <property type="match status" value="1"/>
</dbReference>
<evidence type="ECO:0000313" key="2">
    <source>
        <dbReference type="EMBL" id="GEK78992.1"/>
    </source>
</evidence>
<dbReference type="AlphaFoldDB" id="A0AA87UW03"/>
<keyword evidence="3" id="KW-1185">Reference proteome</keyword>
<dbReference type="InterPro" id="IPR050765">
    <property type="entry name" value="Riboflavin_Biosynth_HTPR"/>
</dbReference>
<dbReference type="RefSeq" id="WP_146792395.1">
    <property type="nucleotide sequence ID" value="NZ_BJUU01000002.1"/>
</dbReference>
<feature type="domain" description="Bacterial bifunctional deaminase-reductase C-terminal" evidence="1">
    <location>
        <begin position="4"/>
        <end position="185"/>
    </location>
</feature>
<gene>
    <name evidence="2" type="ORF">ABA31_03430</name>
</gene>
<dbReference type="SUPFAM" id="SSF53597">
    <property type="entry name" value="Dihydrofolate reductase-like"/>
    <property type="match status" value="1"/>
</dbReference>
<dbReference type="GO" id="GO:0009231">
    <property type="term" value="P:riboflavin biosynthetic process"/>
    <property type="evidence" value="ECO:0007669"/>
    <property type="project" value="InterPro"/>
</dbReference>
<evidence type="ECO:0000259" key="1">
    <source>
        <dbReference type="Pfam" id="PF01872"/>
    </source>
</evidence>
<dbReference type="InterPro" id="IPR002734">
    <property type="entry name" value="RibDG_C"/>
</dbReference>